<reference evidence="3" key="1">
    <citation type="submission" date="2017-11" db="EMBL/GenBank/DDBJ databases">
        <authorList>
            <person name="Chan K.G."/>
            <person name="Lee L.S."/>
        </authorList>
    </citation>
    <scope>NUCLEOTIDE SEQUENCE [LARGE SCALE GENOMIC DNA]</scope>
    <source>
        <strain evidence="3">DSM 100970</strain>
    </source>
</reference>
<dbReference type="AlphaFoldDB" id="A0A2I7N8V8"/>
<feature type="transmembrane region" description="Helical" evidence="1">
    <location>
        <begin position="177"/>
        <end position="198"/>
    </location>
</feature>
<evidence type="ECO:0000256" key="1">
    <source>
        <dbReference type="SAM" id="Phobius"/>
    </source>
</evidence>
<evidence type="ECO:0000313" key="3">
    <source>
        <dbReference type="Proteomes" id="UP000236655"/>
    </source>
</evidence>
<protein>
    <submittedName>
        <fullName evidence="2">Uncharacterized protein</fullName>
    </submittedName>
</protein>
<feature type="transmembrane region" description="Helical" evidence="1">
    <location>
        <begin position="141"/>
        <end position="165"/>
    </location>
</feature>
<evidence type="ECO:0000313" key="2">
    <source>
        <dbReference type="EMBL" id="AUR52888.1"/>
    </source>
</evidence>
<gene>
    <name evidence="2" type="ORF">CUN60_11485</name>
</gene>
<organism evidence="2 3">
    <name type="scientific">Aquella oligotrophica</name>
    <dbReference type="NCBI Taxonomy" id="2067065"/>
    <lineage>
        <taxon>Bacteria</taxon>
        <taxon>Pseudomonadati</taxon>
        <taxon>Pseudomonadota</taxon>
        <taxon>Betaproteobacteria</taxon>
        <taxon>Neisseriales</taxon>
        <taxon>Neisseriaceae</taxon>
        <taxon>Aquella</taxon>
    </lineage>
</organism>
<feature type="transmembrane region" description="Helical" evidence="1">
    <location>
        <begin position="114"/>
        <end position="135"/>
    </location>
</feature>
<proteinExistence type="predicted"/>
<dbReference type="KEGG" id="nba:CUN60_11485"/>
<name>A0A2I7N8V8_9NEIS</name>
<dbReference type="RefSeq" id="WP_102952175.1">
    <property type="nucleotide sequence ID" value="NZ_CP024847.1"/>
</dbReference>
<keyword evidence="1" id="KW-1133">Transmembrane helix</keyword>
<accession>A0A2I7N8V8</accession>
<sequence length="318" mass="37091">MLTYLTSSFRQYCKEWSEADLEKFNVFIFKNILRHIFRLESILPILMVILVVALSIQAQRATYIFIPQSSLTAYATFVVLQLSIALLVIFIYPFLIILSFNYIGYRLPHIIPRIFLPTKLILLLLTFYLCLRLISHDTLKPVIEILVVATWASLYFFLMNLYLAYKHKRNALHLGKFRLIFILLFLALMIKPFSMMLYRTAEMINFMEVNPLLFIDSNQCKLIGRKINSSVKDTNMAINNPEIIERTSNGCFLYGNVIRFGFASDYVIMFKKNMYPVAEADGLYNYYAHLSCYSGNCFVEDNVRINVLNDISNKILMK</sequence>
<keyword evidence="3" id="KW-1185">Reference proteome</keyword>
<feature type="transmembrane region" description="Helical" evidence="1">
    <location>
        <begin position="78"/>
        <end position="102"/>
    </location>
</feature>
<keyword evidence="1" id="KW-0812">Transmembrane</keyword>
<dbReference type="EMBL" id="CP024847">
    <property type="protein sequence ID" value="AUR52888.1"/>
    <property type="molecule type" value="Genomic_DNA"/>
</dbReference>
<keyword evidence="1" id="KW-0472">Membrane</keyword>
<feature type="transmembrane region" description="Helical" evidence="1">
    <location>
        <begin position="39"/>
        <end position="58"/>
    </location>
</feature>
<dbReference type="Proteomes" id="UP000236655">
    <property type="component" value="Chromosome"/>
</dbReference>